<feature type="transmembrane region" description="Helical" evidence="6">
    <location>
        <begin position="290"/>
        <end position="310"/>
    </location>
</feature>
<dbReference type="InterPro" id="IPR036259">
    <property type="entry name" value="MFS_trans_sf"/>
</dbReference>
<organism evidence="8 9">
    <name type="scientific">Rufibacter immobilis</name>
    <dbReference type="NCBI Taxonomy" id="1348778"/>
    <lineage>
        <taxon>Bacteria</taxon>
        <taxon>Pseudomonadati</taxon>
        <taxon>Bacteroidota</taxon>
        <taxon>Cytophagia</taxon>
        <taxon>Cytophagales</taxon>
        <taxon>Hymenobacteraceae</taxon>
        <taxon>Rufibacter</taxon>
    </lineage>
</organism>
<keyword evidence="5 6" id="KW-0472">Membrane</keyword>
<dbReference type="InterPro" id="IPR020846">
    <property type="entry name" value="MFS_dom"/>
</dbReference>
<dbReference type="Pfam" id="PF07690">
    <property type="entry name" value="MFS_1"/>
    <property type="match status" value="1"/>
</dbReference>
<dbReference type="Proteomes" id="UP000271010">
    <property type="component" value="Unassembled WGS sequence"/>
</dbReference>
<gene>
    <name evidence="8" type="ORF">EFA69_19420</name>
</gene>
<feature type="domain" description="Major facilitator superfamily (MFS) profile" evidence="7">
    <location>
        <begin position="22"/>
        <end position="410"/>
    </location>
</feature>
<evidence type="ECO:0000256" key="6">
    <source>
        <dbReference type="SAM" id="Phobius"/>
    </source>
</evidence>
<feature type="transmembrane region" description="Helical" evidence="6">
    <location>
        <begin position="150"/>
        <end position="170"/>
    </location>
</feature>
<feature type="transmembrane region" description="Helical" evidence="6">
    <location>
        <begin position="113"/>
        <end position="138"/>
    </location>
</feature>
<evidence type="ECO:0000256" key="3">
    <source>
        <dbReference type="ARBA" id="ARBA00022692"/>
    </source>
</evidence>
<evidence type="ECO:0000313" key="9">
    <source>
        <dbReference type="Proteomes" id="UP000271010"/>
    </source>
</evidence>
<dbReference type="AlphaFoldDB" id="A0A3M9MSP9"/>
<dbReference type="PROSITE" id="PS50850">
    <property type="entry name" value="MFS"/>
    <property type="match status" value="1"/>
</dbReference>
<feature type="transmembrane region" description="Helical" evidence="6">
    <location>
        <begin position="316"/>
        <end position="339"/>
    </location>
</feature>
<dbReference type="InterPro" id="IPR011701">
    <property type="entry name" value="MFS"/>
</dbReference>
<evidence type="ECO:0000256" key="4">
    <source>
        <dbReference type="ARBA" id="ARBA00022989"/>
    </source>
</evidence>
<dbReference type="GO" id="GO:0005886">
    <property type="term" value="C:plasma membrane"/>
    <property type="evidence" value="ECO:0007669"/>
    <property type="project" value="UniProtKB-SubCell"/>
</dbReference>
<reference evidence="8 9" key="1">
    <citation type="submission" date="2018-11" db="EMBL/GenBank/DDBJ databases">
        <title>Rufibacter latericius sp. nov., isolated from water in Baiyang Lake.</title>
        <authorList>
            <person name="Yang Y."/>
        </authorList>
    </citation>
    <scope>NUCLEOTIDE SEQUENCE [LARGE SCALE GENOMIC DNA]</scope>
    <source>
        <strain evidence="8 9">MCC P1</strain>
    </source>
</reference>
<dbReference type="PANTHER" id="PTHR43124:SF3">
    <property type="entry name" value="CHLORAMPHENICOL EFFLUX PUMP RV0191"/>
    <property type="match status" value="1"/>
</dbReference>
<dbReference type="CDD" id="cd17324">
    <property type="entry name" value="MFS_NepI_like"/>
    <property type="match status" value="1"/>
</dbReference>
<comment type="subcellular location">
    <subcellularLocation>
        <location evidence="1">Cell membrane</location>
        <topology evidence="1">Multi-pass membrane protein</topology>
    </subcellularLocation>
</comment>
<evidence type="ECO:0000313" key="8">
    <source>
        <dbReference type="EMBL" id="RNI28237.1"/>
    </source>
</evidence>
<feature type="transmembrane region" description="Helical" evidence="6">
    <location>
        <begin position="225"/>
        <end position="249"/>
    </location>
</feature>
<protein>
    <submittedName>
        <fullName evidence="8">MFS transporter</fullName>
    </submittedName>
</protein>
<dbReference type="PANTHER" id="PTHR43124">
    <property type="entry name" value="PURINE EFFLUX PUMP PBUE"/>
    <property type="match status" value="1"/>
</dbReference>
<accession>A0A3M9MSP9</accession>
<dbReference type="EMBL" id="RJJE01000017">
    <property type="protein sequence ID" value="RNI28237.1"/>
    <property type="molecule type" value="Genomic_DNA"/>
</dbReference>
<feature type="transmembrane region" description="Helical" evidence="6">
    <location>
        <begin position="60"/>
        <end position="80"/>
    </location>
</feature>
<name>A0A3M9MSP9_9BACT</name>
<dbReference type="InterPro" id="IPR050189">
    <property type="entry name" value="MFS_Efflux_Transporters"/>
</dbReference>
<sequence>MSLPSSSVTPQGTAPALKESWLLFILAAIQFTHIMDFVIMMPLGPQLMRVFSISPREFGLLVSAYTFSAAASGLLSAFFIDRYDRKIALLGLYLGFTVSTLACALAPTFTFLLLARILAGAFGGVLGALVLAIIGDSVPEERRGAATGKVMAAFSVASIGGIPIGLYLASHASWHAPFYLLTALSVLVLLITWRMLPPMRQHLLHQMPQSPAKVLGTIFRRSNCLWAFTLMVTLSLAGFTVVPFLSPYMVANVGFAEAELSYIYLFGGLATVVTSQWAGRLSDRYGKKRVFMLAALVSVAPILVVTHLSAVPHWQAFVVTTFFFIFFGARFVPAMSLITSSVEPRLRGSFMSVNSSVQQLASGLAAFLSGLVITTQPGSQQLQHFGTVGLIATAFTLVSMWVVTRLKQVS</sequence>
<keyword evidence="4 6" id="KW-1133">Transmembrane helix</keyword>
<evidence type="ECO:0000256" key="5">
    <source>
        <dbReference type="ARBA" id="ARBA00023136"/>
    </source>
</evidence>
<feature type="transmembrane region" description="Helical" evidence="6">
    <location>
        <begin position="176"/>
        <end position="196"/>
    </location>
</feature>
<dbReference type="RefSeq" id="WP_123134705.1">
    <property type="nucleotide sequence ID" value="NZ_RJJE01000017.1"/>
</dbReference>
<feature type="transmembrane region" description="Helical" evidence="6">
    <location>
        <begin position="360"/>
        <end position="379"/>
    </location>
</feature>
<dbReference type="GO" id="GO:0022857">
    <property type="term" value="F:transmembrane transporter activity"/>
    <property type="evidence" value="ECO:0007669"/>
    <property type="project" value="InterPro"/>
</dbReference>
<keyword evidence="2" id="KW-1003">Cell membrane</keyword>
<keyword evidence="3 6" id="KW-0812">Transmembrane</keyword>
<dbReference type="Gene3D" id="1.20.1250.20">
    <property type="entry name" value="MFS general substrate transporter like domains"/>
    <property type="match status" value="1"/>
</dbReference>
<evidence type="ECO:0000256" key="1">
    <source>
        <dbReference type="ARBA" id="ARBA00004651"/>
    </source>
</evidence>
<feature type="transmembrane region" description="Helical" evidence="6">
    <location>
        <begin position="87"/>
        <end position="107"/>
    </location>
</feature>
<keyword evidence="9" id="KW-1185">Reference proteome</keyword>
<feature type="transmembrane region" description="Helical" evidence="6">
    <location>
        <begin position="261"/>
        <end position="278"/>
    </location>
</feature>
<evidence type="ECO:0000259" key="7">
    <source>
        <dbReference type="PROSITE" id="PS50850"/>
    </source>
</evidence>
<feature type="transmembrane region" description="Helical" evidence="6">
    <location>
        <begin position="21"/>
        <end position="40"/>
    </location>
</feature>
<proteinExistence type="predicted"/>
<dbReference type="SUPFAM" id="SSF103473">
    <property type="entry name" value="MFS general substrate transporter"/>
    <property type="match status" value="1"/>
</dbReference>
<feature type="transmembrane region" description="Helical" evidence="6">
    <location>
        <begin position="385"/>
        <end position="404"/>
    </location>
</feature>
<dbReference type="OrthoDB" id="9812221at2"/>
<comment type="caution">
    <text evidence="8">The sequence shown here is derived from an EMBL/GenBank/DDBJ whole genome shotgun (WGS) entry which is preliminary data.</text>
</comment>
<evidence type="ECO:0000256" key="2">
    <source>
        <dbReference type="ARBA" id="ARBA00022475"/>
    </source>
</evidence>